<gene>
    <name evidence="11" type="ORF">GO986_05265</name>
</gene>
<feature type="transmembrane region" description="Helical" evidence="9">
    <location>
        <begin position="354"/>
        <end position="374"/>
    </location>
</feature>
<evidence type="ECO:0000313" key="12">
    <source>
        <dbReference type="Proteomes" id="UP000483286"/>
    </source>
</evidence>
<feature type="transmembrane region" description="Helical" evidence="9">
    <location>
        <begin position="239"/>
        <end position="259"/>
    </location>
</feature>
<dbReference type="CDD" id="cd17471">
    <property type="entry name" value="MFS_Set"/>
    <property type="match status" value="1"/>
</dbReference>
<evidence type="ECO:0000256" key="2">
    <source>
        <dbReference type="ARBA" id="ARBA00006523"/>
    </source>
</evidence>
<feature type="transmembrane region" description="Helical" evidence="9">
    <location>
        <begin position="94"/>
        <end position="114"/>
    </location>
</feature>
<feature type="transmembrane region" description="Helical" evidence="9">
    <location>
        <begin position="266"/>
        <end position="286"/>
    </location>
</feature>
<keyword evidence="6 9" id="KW-0812">Transmembrane</keyword>
<protein>
    <submittedName>
        <fullName evidence="11">MFS transporter</fullName>
    </submittedName>
</protein>
<keyword evidence="5" id="KW-0762">Sugar transport</keyword>
<dbReference type="Proteomes" id="UP000483286">
    <property type="component" value="Unassembled WGS sequence"/>
</dbReference>
<dbReference type="GO" id="GO:0022857">
    <property type="term" value="F:transmembrane transporter activity"/>
    <property type="evidence" value="ECO:0007669"/>
    <property type="project" value="InterPro"/>
</dbReference>
<evidence type="ECO:0000256" key="1">
    <source>
        <dbReference type="ARBA" id="ARBA00004651"/>
    </source>
</evidence>
<keyword evidence="7 9" id="KW-1133">Transmembrane helix</keyword>
<name>A0A7C9HXD7_9DEIO</name>
<dbReference type="Gene3D" id="1.20.1250.20">
    <property type="entry name" value="MFS general substrate transporter like domains"/>
    <property type="match status" value="2"/>
</dbReference>
<evidence type="ECO:0000256" key="7">
    <source>
        <dbReference type="ARBA" id="ARBA00022989"/>
    </source>
</evidence>
<keyword evidence="4" id="KW-1003">Cell membrane</keyword>
<feature type="transmembrane region" description="Helical" evidence="9">
    <location>
        <begin position="71"/>
        <end position="88"/>
    </location>
</feature>
<evidence type="ECO:0000256" key="5">
    <source>
        <dbReference type="ARBA" id="ARBA00022597"/>
    </source>
</evidence>
<evidence type="ECO:0000256" key="8">
    <source>
        <dbReference type="ARBA" id="ARBA00023136"/>
    </source>
</evidence>
<evidence type="ECO:0000259" key="10">
    <source>
        <dbReference type="PROSITE" id="PS50850"/>
    </source>
</evidence>
<feature type="transmembrane region" description="Helical" evidence="9">
    <location>
        <begin position="161"/>
        <end position="181"/>
    </location>
</feature>
<evidence type="ECO:0000256" key="6">
    <source>
        <dbReference type="ARBA" id="ARBA00022692"/>
    </source>
</evidence>
<feature type="transmembrane region" description="Helical" evidence="9">
    <location>
        <begin position="292"/>
        <end position="315"/>
    </location>
</feature>
<dbReference type="AlphaFoldDB" id="A0A7C9HXD7"/>
<dbReference type="PROSITE" id="PS50850">
    <property type="entry name" value="MFS"/>
    <property type="match status" value="1"/>
</dbReference>
<dbReference type="InterPro" id="IPR036259">
    <property type="entry name" value="MFS_trans_sf"/>
</dbReference>
<reference evidence="11 12" key="1">
    <citation type="submission" date="2019-12" db="EMBL/GenBank/DDBJ databases">
        <title>Deinococcus sp. HMF7620 Genome sequencing and assembly.</title>
        <authorList>
            <person name="Kang H."/>
            <person name="Kim H."/>
            <person name="Joh K."/>
        </authorList>
    </citation>
    <scope>NUCLEOTIDE SEQUENCE [LARGE SCALE GENOMIC DNA]</scope>
    <source>
        <strain evidence="11 12">HMF7620</strain>
    </source>
</reference>
<dbReference type="EMBL" id="WQLB01000005">
    <property type="protein sequence ID" value="MVN86168.1"/>
    <property type="molecule type" value="Genomic_DNA"/>
</dbReference>
<keyword evidence="8 9" id="KW-0472">Membrane</keyword>
<evidence type="ECO:0000313" key="11">
    <source>
        <dbReference type="EMBL" id="MVN86168.1"/>
    </source>
</evidence>
<dbReference type="GO" id="GO:0005886">
    <property type="term" value="C:plasma membrane"/>
    <property type="evidence" value="ECO:0007669"/>
    <property type="project" value="UniProtKB-SubCell"/>
</dbReference>
<comment type="caution">
    <text evidence="11">The sequence shown here is derived from an EMBL/GenBank/DDBJ whole genome shotgun (WGS) entry which is preliminary data.</text>
</comment>
<dbReference type="PANTHER" id="PTHR23535:SF2">
    <property type="entry name" value="SUGAR EFFLUX TRANSPORTER A-RELATED"/>
    <property type="match status" value="1"/>
</dbReference>
<feature type="transmembrane region" description="Helical" evidence="9">
    <location>
        <begin position="37"/>
        <end position="59"/>
    </location>
</feature>
<dbReference type="PANTHER" id="PTHR23535">
    <property type="entry name" value="SUGAR EFFLUX TRANSPORTER A-RELATED"/>
    <property type="match status" value="1"/>
</dbReference>
<accession>A0A7C9HXD7</accession>
<feature type="transmembrane region" description="Helical" evidence="9">
    <location>
        <begin position="135"/>
        <end position="155"/>
    </location>
</feature>
<evidence type="ECO:0000256" key="4">
    <source>
        <dbReference type="ARBA" id="ARBA00022475"/>
    </source>
</evidence>
<sequence length="383" mass="39592">MPHAAGLALSVFLLGFGLSLAVPYMALFAVGEVGLTPLQLGLFLTSNAVAAVLIATRLARWSDRWTNRKPLVLLTLVAGGLGYGLLCITRSYPALLVTGAVFLATGAAAFPQVFSFARATLQDVPPELAERALTVLRAVFSLSWVVGPGLGAAVLAGFDFVGVFAAAAACFVLAAAPLLRVPGRTPRASVPATAPASAPRRAVAWGALAFVLYGMAMSMGMTVFPLFVTGTLGGTGGQVGFLVGLCALLEIPVMLALVTWRRLPPVAWLVAAGMALFAVHFALLFLAQGQALLVAAQVLRAVVLALLAGLGMAYFQELMPGRFAAATTLFANTSSLGGMLSGVTAGAWAQAFGYRSVFLLCLTLAAAAWAVMLWRGQPGKPDN</sequence>
<evidence type="ECO:0000256" key="9">
    <source>
        <dbReference type="SAM" id="Phobius"/>
    </source>
</evidence>
<keyword evidence="3" id="KW-0813">Transport</keyword>
<comment type="similarity">
    <text evidence="2">Belongs to the major facilitator superfamily. Set transporter family.</text>
</comment>
<dbReference type="Pfam" id="PF07690">
    <property type="entry name" value="MFS_1"/>
    <property type="match status" value="1"/>
</dbReference>
<feature type="transmembrane region" description="Helical" evidence="9">
    <location>
        <begin position="202"/>
        <end position="227"/>
    </location>
</feature>
<dbReference type="SUPFAM" id="SSF103473">
    <property type="entry name" value="MFS general substrate transporter"/>
    <property type="match status" value="1"/>
</dbReference>
<evidence type="ECO:0000256" key="3">
    <source>
        <dbReference type="ARBA" id="ARBA00022448"/>
    </source>
</evidence>
<feature type="domain" description="Major facilitator superfamily (MFS) profile" evidence="10">
    <location>
        <begin position="3"/>
        <end position="380"/>
    </location>
</feature>
<dbReference type="InterPro" id="IPR020846">
    <property type="entry name" value="MFS_dom"/>
</dbReference>
<keyword evidence="12" id="KW-1185">Reference proteome</keyword>
<dbReference type="InterPro" id="IPR011701">
    <property type="entry name" value="MFS"/>
</dbReference>
<organism evidence="11 12">
    <name type="scientific">Deinococcus arboris</name>
    <dbReference type="NCBI Taxonomy" id="2682977"/>
    <lineage>
        <taxon>Bacteria</taxon>
        <taxon>Thermotogati</taxon>
        <taxon>Deinococcota</taxon>
        <taxon>Deinococci</taxon>
        <taxon>Deinococcales</taxon>
        <taxon>Deinococcaceae</taxon>
        <taxon>Deinococcus</taxon>
    </lineage>
</organism>
<proteinExistence type="inferred from homology"/>
<comment type="subcellular location">
    <subcellularLocation>
        <location evidence="1">Cell membrane</location>
        <topology evidence="1">Multi-pass membrane protein</topology>
    </subcellularLocation>
</comment>